<gene>
    <name evidence="1" type="ORF">HMPREF9726_01804</name>
</gene>
<proteinExistence type="predicted"/>
<dbReference type="InterPro" id="IPR006530">
    <property type="entry name" value="YD"/>
</dbReference>
<organism evidence="1">
    <name type="scientific">Treponema denticola H-22</name>
    <dbReference type="NCBI Taxonomy" id="999432"/>
    <lineage>
        <taxon>Bacteria</taxon>
        <taxon>Pseudomonadati</taxon>
        <taxon>Spirochaetota</taxon>
        <taxon>Spirochaetia</taxon>
        <taxon>Spirochaetales</taxon>
        <taxon>Treponemataceae</taxon>
        <taxon>Treponema</taxon>
    </lineage>
</organism>
<comment type="caution">
    <text evidence="1">The sequence shown here is derived from an EMBL/GenBank/DDBJ whole genome shotgun (WGS) entry which is preliminary data.</text>
</comment>
<reference evidence="1" key="1">
    <citation type="submission" date="2012-01" db="EMBL/GenBank/DDBJ databases">
        <title>The Genome Sequence of Treponema denticola H-22.</title>
        <authorList>
            <consortium name="The Broad Institute Genome Sequencing Platform"/>
            <person name="Earl A."/>
            <person name="Ward D."/>
            <person name="Feldgarden M."/>
            <person name="Gevers D."/>
            <person name="Blanton J.M."/>
            <person name="Fenno C.J."/>
            <person name="Baranova O.V."/>
            <person name="Mathney J."/>
            <person name="Dewhirst F.E."/>
            <person name="Izard J."/>
            <person name="Young S.K."/>
            <person name="Zeng Q."/>
            <person name="Gargeya S."/>
            <person name="Fitzgerald M."/>
            <person name="Haas B."/>
            <person name="Abouelleil A."/>
            <person name="Alvarado L."/>
            <person name="Arachchi H.M."/>
            <person name="Berlin A."/>
            <person name="Chapman S.B."/>
            <person name="Gearin G."/>
            <person name="Goldberg J."/>
            <person name="Griggs A."/>
            <person name="Gujja S."/>
            <person name="Hansen M."/>
            <person name="Heiman D."/>
            <person name="Howarth C."/>
            <person name="Larimer J."/>
            <person name="Lui A."/>
            <person name="MacDonald P.J.P."/>
            <person name="McCowen C."/>
            <person name="Montmayeur A."/>
            <person name="Murphy C."/>
            <person name="Neiman D."/>
            <person name="Pearson M."/>
            <person name="Priest M."/>
            <person name="Roberts A."/>
            <person name="Saif S."/>
            <person name="Shea T."/>
            <person name="Sisk P."/>
            <person name="Stolte C."/>
            <person name="Sykes S."/>
            <person name="Wortman J."/>
            <person name="Nusbaum C."/>
            <person name="Birren B."/>
        </authorList>
    </citation>
    <scope>NUCLEOTIDE SEQUENCE [LARGE SCALE GENOMIC DNA]</scope>
    <source>
        <strain evidence="1">H-22</strain>
    </source>
</reference>
<protein>
    <submittedName>
        <fullName evidence="1">YD repeat (Two copies)</fullName>
    </submittedName>
</protein>
<evidence type="ECO:0000313" key="1">
    <source>
        <dbReference type="EMBL" id="EMB32021.1"/>
    </source>
</evidence>
<dbReference type="HOGENOM" id="CLU_990245_0_0_12"/>
<dbReference type="PATRIC" id="fig|999432.5.peg.1870"/>
<sequence>MIVKIKIQKFLSFAIFIFLSSIVTASLFADEKVYLEIKIDGEEIGKWVELASIDEYDSKGNLLHTKVYVDYSQYEFIYEYDSKGKLINTIYIKPKQNGDLYKSNTWYRYDKKGNKIYSKDSEGKEVWYEYNSNNKEIHTKDSDGNETWCEYDSKGRMIYHKSSGGYEYWYQYDSNGNMVYEKDKKNNEIWNEYDSNNNLIHEKHSDGYEIWFEYNIELRKISYSKDSEGNESWYEYDKYGNTLTHVNKREKDSTNIYVHKLEYHKDGKTLKKDTCYWYERR</sequence>
<name>A0A0E2EG29_TREDN</name>
<dbReference type="RefSeq" id="WP_002685045.1">
    <property type="nucleotide sequence ID" value="NZ_CM001795.1"/>
</dbReference>
<dbReference type="EMBL" id="AGDV01000015">
    <property type="protein sequence ID" value="EMB32021.1"/>
    <property type="molecule type" value="Genomic_DNA"/>
</dbReference>
<dbReference type="Proteomes" id="UP000011705">
    <property type="component" value="Chromosome"/>
</dbReference>
<dbReference type="Gene3D" id="2.180.10.10">
    <property type="entry name" value="RHS repeat-associated core"/>
    <property type="match status" value="1"/>
</dbReference>
<dbReference type="AlphaFoldDB" id="A0A0E2EG29"/>
<dbReference type="NCBIfam" id="TIGR01643">
    <property type="entry name" value="YD_repeat_2x"/>
    <property type="match status" value="1"/>
</dbReference>
<dbReference type="SUPFAM" id="SSF69304">
    <property type="entry name" value="Tricorn protease N-terminal domain"/>
    <property type="match status" value="1"/>
</dbReference>
<accession>A0A0E2EG29</accession>